<proteinExistence type="predicted"/>
<dbReference type="Gene3D" id="3.30.420.40">
    <property type="match status" value="2"/>
</dbReference>
<dbReference type="PANTHER" id="PTHR42749:SF8">
    <property type="entry name" value="HSP70 FAMILY PROTEIN (AFU_ORTHOLOGUE AFUA_3G13740)"/>
    <property type="match status" value="1"/>
</dbReference>
<feature type="non-terminal residue" evidence="2">
    <location>
        <position position="1"/>
    </location>
</feature>
<dbReference type="InterPro" id="IPR043129">
    <property type="entry name" value="ATPase_NBD"/>
</dbReference>
<dbReference type="EMBL" id="NCSJ02000195">
    <property type="protein sequence ID" value="RFU27660.1"/>
    <property type="molecule type" value="Genomic_DNA"/>
</dbReference>
<dbReference type="OrthoDB" id="2963168at2759"/>
<dbReference type="Gene3D" id="3.90.640.10">
    <property type="entry name" value="Actin, Chain A, domain 4"/>
    <property type="match status" value="1"/>
</dbReference>
<name>A0A3E2H2P2_SCYLI</name>
<evidence type="ECO:0000313" key="2">
    <source>
        <dbReference type="EMBL" id="RFU27660.1"/>
    </source>
</evidence>
<dbReference type="SUPFAM" id="SSF53067">
    <property type="entry name" value="Actin-like ATPase domain"/>
    <property type="match status" value="2"/>
</dbReference>
<dbReference type="STRING" id="5539.A0A3E2H2P2"/>
<gene>
    <name evidence="2" type="ORF">B7463_g8656</name>
</gene>
<dbReference type="CDD" id="cd10170">
    <property type="entry name" value="ASKHA_NBD_HSP70"/>
    <property type="match status" value="1"/>
</dbReference>
<accession>A0A3E2H2P2</accession>
<reference evidence="2 3" key="1">
    <citation type="submission" date="2018-05" db="EMBL/GenBank/DDBJ databases">
        <title>Draft genome sequence of Scytalidium lignicola DSM 105466, a ubiquitous saprotrophic fungus.</title>
        <authorList>
            <person name="Buettner E."/>
            <person name="Gebauer A.M."/>
            <person name="Hofrichter M."/>
            <person name="Liers C."/>
            <person name="Kellner H."/>
        </authorList>
    </citation>
    <scope>NUCLEOTIDE SEQUENCE [LARGE SCALE GENOMIC DNA]</scope>
    <source>
        <strain evidence="2 3">DSM 105466</strain>
    </source>
</reference>
<dbReference type="Proteomes" id="UP000258309">
    <property type="component" value="Unassembled WGS sequence"/>
</dbReference>
<feature type="non-terminal residue" evidence="2">
    <location>
        <position position="728"/>
    </location>
</feature>
<dbReference type="PANTHER" id="PTHR42749">
    <property type="entry name" value="CELL SHAPE-DETERMINING PROTEIN MREB"/>
    <property type="match status" value="1"/>
</dbReference>
<dbReference type="OMA" id="THNHESG"/>
<keyword evidence="3" id="KW-1185">Reference proteome</keyword>
<evidence type="ECO:0000256" key="1">
    <source>
        <dbReference type="SAM" id="MobiDB-lite"/>
    </source>
</evidence>
<protein>
    <submittedName>
        <fullName evidence="2">Uncharacterized protein</fullName>
    </submittedName>
</protein>
<feature type="region of interest" description="Disordered" evidence="1">
    <location>
        <begin position="22"/>
        <end position="73"/>
    </location>
</feature>
<evidence type="ECO:0000313" key="3">
    <source>
        <dbReference type="Proteomes" id="UP000258309"/>
    </source>
</evidence>
<dbReference type="AlphaFoldDB" id="A0A3E2H2P2"/>
<organism evidence="2 3">
    <name type="scientific">Scytalidium lignicola</name>
    <name type="common">Hyphomycete</name>
    <dbReference type="NCBI Taxonomy" id="5539"/>
    <lineage>
        <taxon>Eukaryota</taxon>
        <taxon>Fungi</taxon>
        <taxon>Dikarya</taxon>
        <taxon>Ascomycota</taxon>
        <taxon>Pezizomycotina</taxon>
        <taxon>Leotiomycetes</taxon>
        <taxon>Leotiomycetes incertae sedis</taxon>
        <taxon>Scytalidium</taxon>
    </lineage>
</organism>
<feature type="compositionally biased region" description="Polar residues" evidence="1">
    <location>
        <begin position="29"/>
        <end position="40"/>
    </location>
</feature>
<comment type="caution">
    <text evidence="2">The sequence shown here is derived from an EMBL/GenBank/DDBJ whole genome shotgun (WGS) entry which is preliminary data.</text>
</comment>
<feature type="compositionally biased region" description="Basic and acidic residues" evidence="1">
    <location>
        <begin position="159"/>
        <end position="173"/>
    </location>
</feature>
<sequence>MPEYADFVLARSEEYSDIEMLDTVPPRGTSFTKVPSQNGRAQVDDDMDDDVDMAQSLEDGPRPSIEQDSSQPKSPKFVIAIDFGTTFSSVAFAIKCIDHFPDVPGLSADVAKGYQTVPTELLCYPPKGNKYYSDIVTSDSDSIRSLELDWESSSSGDSDQERERHTTSPSVGKDRVRDSIWGWGVHTRLERSESIPQELIHLTNFKLQLDDGNSSRDLRSKSAQDLKALKHAKVVDIIGEYLGQLLKHTKGRLTEFHGLCDDSTVEFVLCVPTSWSDRACRTMQDALTTAIRTSQLATLTRGAIQDLFIIAESEAAATYALEDRKSLSKMTEGDSFLLLDCGGGTVDAVTYQLTRDDPVRMKEVVAPEGVSCGSSFLNENYRKLLQDRLKHAEFVADALPLDVTLANAVQVFERAKRSINIVDKKAHIDAALIQGLKASEDKELRFRKNSLGLNWNEMYGVFKDCLRGVSDLMLKQLNAAKTKEVSIERVILTGGFGDSPSLRNHLKKILRKERNFLDRPIDLETSYYLQSAVARGAILRALRKDFGPRRHTRSSYGILRSELYDFNNPKHKRFRVRRDPADGELYIMDTIEWVIEKGAFVGPKYRKAFKSRHIFRMNENFLCEEVLYVSTHNHESGYKVKHLKNKGAEEVGRITADLTFLKTNNLIKPTIGTNEKGKSFSYYEVQFDIWLIIEARNLRFEARSPLNKNEVSASANFCIAAGFSPGTK</sequence>
<feature type="region of interest" description="Disordered" evidence="1">
    <location>
        <begin position="147"/>
        <end position="173"/>
    </location>
</feature>